<dbReference type="UniPathway" id="UPA00159">
    <property type="reaction ID" value="UER00277"/>
</dbReference>
<dbReference type="GO" id="GO:0005829">
    <property type="term" value="C:cytosol"/>
    <property type="evidence" value="ECO:0007669"/>
    <property type="project" value="TreeGrafter"/>
</dbReference>
<keyword evidence="7" id="KW-0315">Glutamine amidotransferase</keyword>
<organism evidence="11 12">
    <name type="scientific">Pseudomonas gingeri</name>
    <dbReference type="NCBI Taxonomy" id="117681"/>
    <lineage>
        <taxon>Bacteria</taxon>
        <taxon>Pseudomonadati</taxon>
        <taxon>Pseudomonadota</taxon>
        <taxon>Gammaproteobacteria</taxon>
        <taxon>Pseudomonadales</taxon>
        <taxon>Pseudomonadaceae</taxon>
        <taxon>Pseudomonas</taxon>
    </lineage>
</organism>
<dbReference type="GO" id="GO:0019856">
    <property type="term" value="P:pyrimidine nucleobase biosynthetic process"/>
    <property type="evidence" value="ECO:0007669"/>
    <property type="project" value="TreeGrafter"/>
</dbReference>
<evidence type="ECO:0000256" key="7">
    <source>
        <dbReference type="ARBA" id="ARBA00022962"/>
    </source>
</evidence>
<dbReference type="GO" id="GO:0044210">
    <property type="term" value="P:'de novo' CTP biosynthetic process"/>
    <property type="evidence" value="ECO:0007669"/>
    <property type="project" value="UniProtKB-UniPathway"/>
</dbReference>
<comment type="caution">
    <text evidence="11">The sequence shown here is derived from an EMBL/GenBank/DDBJ whole genome shotgun (WGS) entry which is preliminary data.</text>
</comment>
<evidence type="ECO:0000256" key="6">
    <source>
        <dbReference type="ARBA" id="ARBA00022840"/>
    </source>
</evidence>
<evidence type="ECO:0000259" key="10">
    <source>
        <dbReference type="Pfam" id="PF00117"/>
    </source>
</evidence>
<dbReference type="EC" id="6.3.4.2" evidence="3"/>
<keyword evidence="4" id="KW-0436">Ligase</keyword>
<protein>
    <recommendedName>
        <fullName evidence="3">CTP synthase (glutamine hydrolyzing)</fullName>
        <ecNumber evidence="3">6.3.4.2</ecNumber>
    </recommendedName>
</protein>
<dbReference type="EMBL" id="JACAQE010000009">
    <property type="protein sequence ID" value="NWC17459.1"/>
    <property type="molecule type" value="Genomic_DNA"/>
</dbReference>
<dbReference type="InterPro" id="IPR017926">
    <property type="entry name" value="GATASE"/>
</dbReference>
<evidence type="ECO:0000256" key="9">
    <source>
        <dbReference type="ARBA" id="ARBA00047781"/>
    </source>
</evidence>
<comment type="pathway">
    <text evidence="1">Pyrimidine metabolism; CTP biosynthesis via de novo pathway; CTP from UDP: step 2/2.</text>
</comment>
<dbReference type="GO" id="GO:0042802">
    <property type="term" value="F:identical protein binding"/>
    <property type="evidence" value="ECO:0007669"/>
    <property type="project" value="TreeGrafter"/>
</dbReference>
<dbReference type="RefSeq" id="WP_017126159.1">
    <property type="nucleotide sequence ID" value="NZ_JACAQE010000009.1"/>
</dbReference>
<dbReference type="NCBIfam" id="NF004836">
    <property type="entry name" value="PRK06186.1"/>
    <property type="match status" value="1"/>
</dbReference>
<accession>A0A7Y8CFZ9</accession>
<keyword evidence="5" id="KW-0547">Nucleotide-binding</keyword>
<dbReference type="GO" id="GO:0003883">
    <property type="term" value="F:CTP synthase activity"/>
    <property type="evidence" value="ECO:0007669"/>
    <property type="project" value="UniProtKB-EC"/>
</dbReference>
<name>A0A7Y8CFZ9_9PSED</name>
<dbReference type="PANTHER" id="PTHR11550:SF0">
    <property type="entry name" value="CTP SYNTHASE-RELATED"/>
    <property type="match status" value="1"/>
</dbReference>
<dbReference type="PANTHER" id="PTHR11550">
    <property type="entry name" value="CTP SYNTHASE"/>
    <property type="match status" value="1"/>
</dbReference>
<keyword evidence="8" id="KW-0665">Pyrimidine biosynthesis</keyword>
<dbReference type="GO" id="GO:0005524">
    <property type="term" value="F:ATP binding"/>
    <property type="evidence" value="ECO:0007669"/>
    <property type="project" value="UniProtKB-KW"/>
</dbReference>
<comment type="catalytic activity">
    <reaction evidence="9">
        <text>UTP + L-glutamine + ATP + H2O = CTP + L-glutamate + ADP + phosphate + 2 H(+)</text>
        <dbReference type="Rhea" id="RHEA:26426"/>
        <dbReference type="ChEBI" id="CHEBI:15377"/>
        <dbReference type="ChEBI" id="CHEBI:15378"/>
        <dbReference type="ChEBI" id="CHEBI:29985"/>
        <dbReference type="ChEBI" id="CHEBI:30616"/>
        <dbReference type="ChEBI" id="CHEBI:37563"/>
        <dbReference type="ChEBI" id="CHEBI:43474"/>
        <dbReference type="ChEBI" id="CHEBI:46398"/>
        <dbReference type="ChEBI" id="CHEBI:58359"/>
        <dbReference type="ChEBI" id="CHEBI:456216"/>
        <dbReference type="EC" id="6.3.4.2"/>
    </reaction>
</comment>
<dbReference type="PROSITE" id="PS51273">
    <property type="entry name" value="GATASE_TYPE_1"/>
    <property type="match status" value="1"/>
</dbReference>
<dbReference type="InterPro" id="IPR004468">
    <property type="entry name" value="CTP_synthase"/>
</dbReference>
<evidence type="ECO:0000313" key="11">
    <source>
        <dbReference type="EMBL" id="NWC17459.1"/>
    </source>
</evidence>
<evidence type="ECO:0000256" key="8">
    <source>
        <dbReference type="ARBA" id="ARBA00022975"/>
    </source>
</evidence>
<evidence type="ECO:0000256" key="3">
    <source>
        <dbReference type="ARBA" id="ARBA00012291"/>
    </source>
</evidence>
<dbReference type="InterPro" id="IPR029062">
    <property type="entry name" value="Class_I_gatase-like"/>
</dbReference>
<evidence type="ECO:0000256" key="2">
    <source>
        <dbReference type="ARBA" id="ARBA00007533"/>
    </source>
</evidence>
<evidence type="ECO:0000256" key="4">
    <source>
        <dbReference type="ARBA" id="ARBA00022598"/>
    </source>
</evidence>
<evidence type="ECO:0000256" key="1">
    <source>
        <dbReference type="ARBA" id="ARBA00005171"/>
    </source>
</evidence>
<gene>
    <name evidence="11" type="ORF">HX845_27640</name>
</gene>
<dbReference type="Gene3D" id="3.40.50.880">
    <property type="match status" value="1"/>
</dbReference>
<dbReference type="Pfam" id="PF00117">
    <property type="entry name" value="GATase"/>
    <property type="match status" value="1"/>
</dbReference>
<reference evidence="11 12" key="1">
    <citation type="submission" date="2020-04" db="EMBL/GenBank/DDBJ databases">
        <title>Molecular characterization of pseudomonads from Agaricus bisporus reveal novel blotch 2 pathogens in Western Europe.</title>
        <authorList>
            <person name="Taparia T."/>
            <person name="Krijger M."/>
            <person name="Haynes E."/>
            <person name="Elpinstone J.G."/>
            <person name="Noble R."/>
            <person name="Van Der Wolf J."/>
        </authorList>
    </citation>
    <scope>NUCLEOTIDE SEQUENCE [LARGE SCALE GENOMIC DNA]</scope>
    <source>
        <strain evidence="11 12">IPO3738</strain>
    </source>
</reference>
<feature type="domain" description="Glutamine amidotransferase" evidence="10">
    <location>
        <begin position="66"/>
        <end position="116"/>
    </location>
</feature>
<dbReference type="SUPFAM" id="SSF52317">
    <property type="entry name" value="Class I glutamine amidotransferase-like"/>
    <property type="match status" value="1"/>
</dbReference>
<evidence type="ECO:0000256" key="5">
    <source>
        <dbReference type="ARBA" id="ARBA00022741"/>
    </source>
</evidence>
<evidence type="ECO:0000313" key="12">
    <source>
        <dbReference type="Proteomes" id="UP000517547"/>
    </source>
</evidence>
<comment type="similarity">
    <text evidence="2">Belongs to the CTP synthase family.</text>
</comment>
<sequence length="236" mass="25642">MSIQPSLRIALVGDHDPQVTAHRAIPVALQLAAQTVDVTVRPHWLATDSIEAGTDLSVFDGFWCVPASPYRSLEGALLAIRHAREQQRPFLGTCGGFQHAILEYARHVLGWADAQHGEEVPDSPRAVISPLSCSLVEATDSITLVPGTRIARAYARLQIHEGYRCRYGINPEFEAAFLDAGISASGRDTLGDLRAVELKNHPFFVATLFQPERAALQGNPPPLVAAFLSACTERSQ</sequence>
<dbReference type="AlphaFoldDB" id="A0A7Y8CFZ9"/>
<keyword evidence="6" id="KW-0067">ATP-binding</keyword>
<dbReference type="Proteomes" id="UP000517547">
    <property type="component" value="Unassembled WGS sequence"/>
</dbReference>
<proteinExistence type="inferred from homology"/>